<sequence>MNGHLEALCTTAELYETGVYSDLTVTCGDDVYCVHKNIIWPRSSFFKAACDGRFNVCHHVQISLPDDEPEAVRMMMRYFYYLNLAPPKDSTSRDPKPLKPSPDLCLLVKVYALGEKYDIPGLKETARKKFEELALYLSSNSNLQDAAQEAYT</sequence>
<dbReference type="PANTHER" id="PTHR47843:SF5">
    <property type="entry name" value="BTB_POZ DOMAIN PROTEIN"/>
    <property type="match status" value="1"/>
</dbReference>
<feature type="domain" description="BTB" evidence="1">
    <location>
        <begin position="21"/>
        <end position="88"/>
    </location>
</feature>
<reference evidence="2" key="1">
    <citation type="journal article" date="2017" name="Mycologia">
        <title>Fusarium algeriense, sp. nov., a novel toxigenic crown rot pathogen of durum wheat from Algeria is nested in the Fusarium burgessii species complex.</title>
        <authorList>
            <person name="Laraba I."/>
            <person name="Keddad A."/>
            <person name="Boureghda H."/>
            <person name="Abdallah N."/>
            <person name="Vaughan M.M."/>
            <person name="Proctor R.H."/>
            <person name="Busman M."/>
            <person name="O'Donnell K."/>
        </authorList>
    </citation>
    <scope>NUCLEOTIDE SEQUENCE</scope>
    <source>
        <strain evidence="2">NRRL 25174</strain>
    </source>
</reference>
<gene>
    <name evidence="2" type="ORF">FBEOM_3587</name>
</gene>
<comment type="caution">
    <text evidence="2">The sequence shown here is derived from an EMBL/GenBank/DDBJ whole genome shotgun (WGS) entry which is preliminary data.</text>
</comment>
<proteinExistence type="predicted"/>
<reference evidence="2" key="2">
    <citation type="submission" date="2020-02" db="EMBL/GenBank/DDBJ databases">
        <title>Identification and distribution of gene clusters putatively required for synthesis of sphingolipid metabolism inhibitors in phylogenetically diverse species of the filamentous fungus Fusarium.</title>
        <authorList>
            <person name="Kim H.-S."/>
            <person name="Busman M."/>
            <person name="Brown D.W."/>
            <person name="Divon H."/>
            <person name="Uhlig S."/>
            <person name="Proctor R.H."/>
        </authorList>
    </citation>
    <scope>NUCLEOTIDE SEQUENCE</scope>
    <source>
        <strain evidence="2">NRRL 25174</strain>
    </source>
</reference>
<dbReference type="EMBL" id="PVQB02000137">
    <property type="protein sequence ID" value="KAF4342501.1"/>
    <property type="molecule type" value="Genomic_DNA"/>
</dbReference>
<accession>A0A9P5APD4</accession>
<dbReference type="SUPFAM" id="SSF54695">
    <property type="entry name" value="POZ domain"/>
    <property type="match status" value="1"/>
</dbReference>
<evidence type="ECO:0000259" key="1">
    <source>
        <dbReference type="PROSITE" id="PS50097"/>
    </source>
</evidence>
<organism evidence="2 3">
    <name type="scientific">Fusarium beomiforme</name>
    <dbReference type="NCBI Taxonomy" id="44412"/>
    <lineage>
        <taxon>Eukaryota</taxon>
        <taxon>Fungi</taxon>
        <taxon>Dikarya</taxon>
        <taxon>Ascomycota</taxon>
        <taxon>Pezizomycotina</taxon>
        <taxon>Sordariomycetes</taxon>
        <taxon>Hypocreomycetidae</taxon>
        <taxon>Hypocreales</taxon>
        <taxon>Nectriaceae</taxon>
        <taxon>Fusarium</taxon>
        <taxon>Fusarium burgessii species complex</taxon>
    </lineage>
</organism>
<dbReference type="CDD" id="cd18186">
    <property type="entry name" value="BTB_POZ_ZBTB_KLHL-like"/>
    <property type="match status" value="1"/>
</dbReference>
<dbReference type="SMART" id="SM00225">
    <property type="entry name" value="BTB"/>
    <property type="match status" value="1"/>
</dbReference>
<keyword evidence="3" id="KW-1185">Reference proteome</keyword>
<dbReference type="OrthoDB" id="6359816at2759"/>
<dbReference type="InterPro" id="IPR000210">
    <property type="entry name" value="BTB/POZ_dom"/>
</dbReference>
<dbReference type="PANTHER" id="PTHR47843">
    <property type="entry name" value="BTB DOMAIN-CONTAINING PROTEIN-RELATED"/>
    <property type="match status" value="1"/>
</dbReference>
<dbReference type="Gene3D" id="3.30.710.10">
    <property type="entry name" value="Potassium Channel Kv1.1, Chain A"/>
    <property type="match status" value="1"/>
</dbReference>
<dbReference type="Pfam" id="PF00651">
    <property type="entry name" value="BTB"/>
    <property type="match status" value="1"/>
</dbReference>
<evidence type="ECO:0000313" key="3">
    <source>
        <dbReference type="Proteomes" id="UP000730481"/>
    </source>
</evidence>
<dbReference type="AlphaFoldDB" id="A0A9P5APD4"/>
<evidence type="ECO:0000313" key="2">
    <source>
        <dbReference type="EMBL" id="KAF4342501.1"/>
    </source>
</evidence>
<dbReference type="InterPro" id="IPR011333">
    <property type="entry name" value="SKP1/BTB/POZ_sf"/>
</dbReference>
<name>A0A9P5APD4_9HYPO</name>
<dbReference type="Proteomes" id="UP000730481">
    <property type="component" value="Unassembled WGS sequence"/>
</dbReference>
<protein>
    <submittedName>
        <fullName evidence="2">Speckle-type POZ</fullName>
    </submittedName>
</protein>
<dbReference type="PROSITE" id="PS50097">
    <property type="entry name" value="BTB"/>
    <property type="match status" value="1"/>
</dbReference>